<dbReference type="PIRSF" id="PIRSF017393">
    <property type="entry name" value="MTase_SAV2177"/>
    <property type="match status" value="1"/>
</dbReference>
<proteinExistence type="predicted"/>
<evidence type="ECO:0000313" key="1">
    <source>
        <dbReference type="EMBL" id="MBB5960390.1"/>
    </source>
</evidence>
<organism evidence="1 2">
    <name type="scientific">Saccharothrix tamanrassetensis</name>
    <dbReference type="NCBI Taxonomy" id="1051531"/>
    <lineage>
        <taxon>Bacteria</taxon>
        <taxon>Bacillati</taxon>
        <taxon>Actinomycetota</taxon>
        <taxon>Actinomycetes</taxon>
        <taxon>Pseudonocardiales</taxon>
        <taxon>Pseudonocardiaceae</taxon>
        <taxon>Saccharothrix</taxon>
    </lineage>
</organism>
<dbReference type="InterPro" id="IPR029063">
    <property type="entry name" value="SAM-dependent_MTases_sf"/>
</dbReference>
<gene>
    <name evidence="1" type="ORF">FHS29_007013</name>
</gene>
<dbReference type="RefSeq" id="WP_184698543.1">
    <property type="nucleotide sequence ID" value="NZ_JACHJN010000015.1"/>
</dbReference>
<dbReference type="SUPFAM" id="SSF53335">
    <property type="entry name" value="S-adenosyl-L-methionine-dependent methyltransferases"/>
    <property type="match status" value="1"/>
</dbReference>
<protein>
    <recommendedName>
        <fullName evidence="3">S-adenosyl methyltransferase</fullName>
    </recommendedName>
</protein>
<dbReference type="Proteomes" id="UP000547510">
    <property type="component" value="Unassembled WGS sequence"/>
</dbReference>
<dbReference type="AlphaFoldDB" id="A0A841CSZ2"/>
<dbReference type="EMBL" id="JACHJN010000015">
    <property type="protein sequence ID" value="MBB5960390.1"/>
    <property type="molecule type" value="Genomic_DNA"/>
</dbReference>
<evidence type="ECO:0008006" key="3">
    <source>
        <dbReference type="Google" id="ProtNLM"/>
    </source>
</evidence>
<name>A0A841CSZ2_9PSEU</name>
<sequence>MVRSDWVPQNVDISVPSAARAYDFMLGGAHNFAVDREVARKINALMPGSRAAARVNRAFLGRAVRFMAERGIRQFLDIGSGIPTVANVHEVAHSVAPECRVVYVDKDPIAVAHSELILADEDRADIVRADMRDVDGILNSPQVRGLLDFDQPVGLLMLLMLHWLRDEWGPAELVARYRDALPDGSYLAVSHASDDHVGTQLRNADRAMGDSGSADRITPREHSAILAMLDGFDLVEPGLVGAGEWRPTGPGDISDMPDMNMLLYVAVGRVRR</sequence>
<comment type="caution">
    <text evidence="1">The sequence shown here is derived from an EMBL/GenBank/DDBJ whole genome shotgun (WGS) entry which is preliminary data.</text>
</comment>
<reference evidence="1 2" key="1">
    <citation type="submission" date="2020-08" db="EMBL/GenBank/DDBJ databases">
        <title>Genomic Encyclopedia of Type Strains, Phase III (KMG-III): the genomes of soil and plant-associated and newly described type strains.</title>
        <authorList>
            <person name="Whitman W."/>
        </authorList>
    </citation>
    <scope>NUCLEOTIDE SEQUENCE [LARGE SCALE GENOMIC DNA]</scope>
    <source>
        <strain evidence="1 2">CECT 8640</strain>
    </source>
</reference>
<dbReference type="Gene3D" id="3.40.50.150">
    <property type="entry name" value="Vaccinia Virus protein VP39"/>
    <property type="match status" value="1"/>
</dbReference>
<keyword evidence="2" id="KW-1185">Reference proteome</keyword>
<dbReference type="Pfam" id="PF04672">
    <property type="entry name" value="Methyltransf_19"/>
    <property type="match status" value="1"/>
</dbReference>
<evidence type="ECO:0000313" key="2">
    <source>
        <dbReference type="Proteomes" id="UP000547510"/>
    </source>
</evidence>
<dbReference type="InterPro" id="IPR006764">
    <property type="entry name" value="SAM_dep_MeTrfase_SAV2177_type"/>
</dbReference>
<accession>A0A841CSZ2</accession>